<evidence type="ECO:0000313" key="8">
    <source>
        <dbReference type="EMBL" id="KAK7441037.1"/>
    </source>
</evidence>
<dbReference type="SMART" id="SM00195">
    <property type="entry name" value="DSPc"/>
    <property type="match status" value="1"/>
</dbReference>
<feature type="compositionally biased region" description="Polar residues" evidence="5">
    <location>
        <begin position="276"/>
        <end position="285"/>
    </location>
</feature>
<protein>
    <recommendedName>
        <fullName evidence="2">protein-tyrosine-phosphatase</fullName>
        <ecNumber evidence="2">3.1.3.48</ecNumber>
    </recommendedName>
</protein>
<dbReference type="EMBL" id="JBANRG010000065">
    <property type="protein sequence ID" value="KAK7441037.1"/>
    <property type="molecule type" value="Genomic_DNA"/>
</dbReference>
<dbReference type="CDD" id="cd14498">
    <property type="entry name" value="DSP"/>
    <property type="match status" value="1"/>
</dbReference>
<sequence length="656" mass="69313">MNPMDEIVPNLWLGGLLAAQDTATLKAHNIFSILSAMRGKISIHETFIKHQILLDDTEEEDVLVHLMPAISFIQAELDKGRGVLVHCHAGVSRSATIVAAYLMYSRRIDPEEALNMIRDLRPEVDPNPGFLIQLEIFHNAAYKISRRDKTTRLFYMERAMEEVMNGDGTLPTTDMFARLPPSLPHSAHNPSSTSTPITSTPSTPLPIPRRRIRCKMCRQELATREHMLDHGPGVVGPSTPASMTPAGSRRGSSSLPQSNPGSKSRHGSMNLAMTPANANPNSNPHVNAHTGAPGQPRSRLDSRSGSTSSPRPRRPSGLSNLLAAGGLAGLTMSSITTKDGDDSAVVDDESSSSSSGEEGDEEAMDVDGSKTARPKDMFSPPLTAKPKARRLSRGALDDDGDQEVDVEHLEELEKAKDLGRRMSDSIHAGTSSSSASTSTTTVTSPFTDGKGSSLASSFTSVGSGSESGVKDLSEDPNKNTDVNTSSSLPCASPPGDLAAQLRANPKLAAVASPSSGGNGGVEKRRALSITSGPGGVEKVVEIEATSTSSPIAATASTGTGSLSREPSTNAGGGIGFWSTRSPPILINPKCSGYFVEPMKWMEPFLSSGALAGKIICPNKKCGTKLGNYDWAGVCCGCKDWVVPGFCISRSKVDEVV</sequence>
<comment type="caution">
    <text evidence="8">The sequence shown here is derived from an EMBL/GenBank/DDBJ whole genome shotgun (WGS) entry which is preliminary data.</text>
</comment>
<feature type="compositionally biased region" description="Low complexity" evidence="5">
    <location>
        <begin position="430"/>
        <end position="467"/>
    </location>
</feature>
<feature type="region of interest" description="Disordered" evidence="5">
    <location>
        <begin position="225"/>
        <end position="321"/>
    </location>
</feature>
<feature type="compositionally biased region" description="Low complexity" evidence="5">
    <location>
        <begin position="303"/>
        <end position="321"/>
    </location>
</feature>
<evidence type="ECO:0000256" key="4">
    <source>
        <dbReference type="ARBA" id="ARBA00022912"/>
    </source>
</evidence>
<dbReference type="InterPro" id="IPR029021">
    <property type="entry name" value="Prot-tyrosine_phosphatase-like"/>
</dbReference>
<dbReference type="Proteomes" id="UP001498398">
    <property type="component" value="Unassembled WGS sequence"/>
</dbReference>
<feature type="compositionally biased region" description="Low complexity" evidence="5">
    <location>
        <begin position="190"/>
        <end position="202"/>
    </location>
</feature>
<feature type="region of interest" description="Disordered" evidence="5">
    <location>
        <begin position="174"/>
        <end position="207"/>
    </location>
</feature>
<reference evidence="8 9" key="1">
    <citation type="submission" date="2024-01" db="EMBL/GenBank/DDBJ databases">
        <title>A draft genome for the cacao thread blight pathogen Marasmiellus scandens.</title>
        <authorList>
            <person name="Baruah I.K."/>
            <person name="Leung J."/>
            <person name="Bukari Y."/>
            <person name="Amoako-Attah I."/>
            <person name="Meinhardt L.W."/>
            <person name="Bailey B.A."/>
            <person name="Cohen S.P."/>
        </authorList>
    </citation>
    <scope>NUCLEOTIDE SEQUENCE [LARGE SCALE GENOMIC DNA]</scope>
    <source>
        <strain evidence="8 9">GH-19</strain>
    </source>
</reference>
<feature type="region of interest" description="Disordered" evidence="5">
    <location>
        <begin position="547"/>
        <end position="567"/>
    </location>
</feature>
<feature type="region of interest" description="Disordered" evidence="5">
    <location>
        <begin position="333"/>
        <end position="532"/>
    </location>
</feature>
<dbReference type="EC" id="3.1.3.48" evidence="2"/>
<evidence type="ECO:0000256" key="2">
    <source>
        <dbReference type="ARBA" id="ARBA00013064"/>
    </source>
</evidence>
<comment type="similarity">
    <text evidence="1">Belongs to the protein-tyrosine phosphatase family. Non-receptor class dual specificity subfamily.</text>
</comment>
<proteinExistence type="inferred from homology"/>
<evidence type="ECO:0000259" key="7">
    <source>
        <dbReference type="PROSITE" id="PS50056"/>
    </source>
</evidence>
<gene>
    <name evidence="8" type="primary">YVH1_3</name>
    <name evidence="8" type="ORF">VKT23_016820</name>
</gene>
<keyword evidence="9" id="KW-1185">Reference proteome</keyword>
<evidence type="ECO:0000256" key="5">
    <source>
        <dbReference type="SAM" id="MobiDB-lite"/>
    </source>
</evidence>
<dbReference type="InterPro" id="IPR003595">
    <property type="entry name" value="Tyr_Pase_cat"/>
</dbReference>
<dbReference type="InterPro" id="IPR000340">
    <property type="entry name" value="Dual-sp_phosphatase_cat-dom"/>
</dbReference>
<feature type="compositionally biased region" description="Polar residues" evidence="5">
    <location>
        <begin position="250"/>
        <end position="262"/>
    </location>
</feature>
<keyword evidence="3" id="KW-0378">Hydrolase</keyword>
<name>A0ABR1IU67_9AGAR</name>
<evidence type="ECO:0000259" key="6">
    <source>
        <dbReference type="PROSITE" id="PS50054"/>
    </source>
</evidence>
<accession>A0ABR1IU67</accession>
<dbReference type="InterPro" id="IPR000387">
    <property type="entry name" value="Tyr_Pase_dom"/>
</dbReference>
<dbReference type="SUPFAM" id="SSF52799">
    <property type="entry name" value="(Phosphotyrosine protein) phosphatases II"/>
    <property type="match status" value="1"/>
</dbReference>
<keyword evidence="4" id="KW-0904">Protein phosphatase</keyword>
<dbReference type="PANTHER" id="PTHR45848">
    <property type="entry name" value="DUAL SPECIFICITY PROTEIN PHOSPHATASE 12 FAMILY MEMBER"/>
    <property type="match status" value="1"/>
</dbReference>
<dbReference type="PROSITE" id="PS50054">
    <property type="entry name" value="TYR_PHOSPHATASE_DUAL"/>
    <property type="match status" value="1"/>
</dbReference>
<feature type="domain" description="Tyrosine specific protein phosphatases" evidence="7">
    <location>
        <begin position="64"/>
        <end position="122"/>
    </location>
</feature>
<dbReference type="SMART" id="SM00404">
    <property type="entry name" value="PTPc_motif"/>
    <property type="match status" value="1"/>
</dbReference>
<dbReference type="InterPro" id="IPR016130">
    <property type="entry name" value="Tyr_Pase_AS"/>
</dbReference>
<evidence type="ECO:0000256" key="3">
    <source>
        <dbReference type="ARBA" id="ARBA00022801"/>
    </source>
</evidence>
<dbReference type="InterPro" id="IPR020422">
    <property type="entry name" value="TYR_PHOSPHATASE_DUAL_dom"/>
</dbReference>
<feature type="domain" description="Tyrosine-protein phosphatase" evidence="6">
    <location>
        <begin position="2"/>
        <end position="143"/>
    </location>
</feature>
<feature type="compositionally biased region" description="Low complexity" evidence="5">
    <location>
        <begin position="547"/>
        <end position="561"/>
    </location>
</feature>
<feature type="compositionally biased region" description="Polar residues" evidence="5">
    <location>
        <begin position="479"/>
        <end position="489"/>
    </location>
</feature>
<dbReference type="Pfam" id="PF00782">
    <property type="entry name" value="DSPc"/>
    <property type="match status" value="1"/>
</dbReference>
<feature type="compositionally biased region" description="Basic and acidic residues" evidence="5">
    <location>
        <begin position="367"/>
        <end position="376"/>
    </location>
</feature>
<evidence type="ECO:0000313" key="9">
    <source>
        <dbReference type="Proteomes" id="UP001498398"/>
    </source>
</evidence>
<evidence type="ECO:0000256" key="1">
    <source>
        <dbReference type="ARBA" id="ARBA00008601"/>
    </source>
</evidence>
<feature type="compositionally biased region" description="Basic and acidic residues" evidence="5">
    <location>
        <begin position="405"/>
        <end position="424"/>
    </location>
</feature>
<organism evidence="8 9">
    <name type="scientific">Marasmiellus scandens</name>
    <dbReference type="NCBI Taxonomy" id="2682957"/>
    <lineage>
        <taxon>Eukaryota</taxon>
        <taxon>Fungi</taxon>
        <taxon>Dikarya</taxon>
        <taxon>Basidiomycota</taxon>
        <taxon>Agaricomycotina</taxon>
        <taxon>Agaricomycetes</taxon>
        <taxon>Agaricomycetidae</taxon>
        <taxon>Agaricales</taxon>
        <taxon>Marasmiineae</taxon>
        <taxon>Omphalotaceae</taxon>
        <taxon>Marasmiellus</taxon>
    </lineage>
</organism>
<dbReference type="PANTHER" id="PTHR45848:SF4">
    <property type="entry name" value="DUAL SPECIFICITY PROTEIN PHOSPHATASE 12"/>
    <property type="match status" value="1"/>
</dbReference>
<dbReference type="PROSITE" id="PS00383">
    <property type="entry name" value="TYR_PHOSPHATASE_1"/>
    <property type="match status" value="1"/>
</dbReference>
<dbReference type="PROSITE" id="PS50056">
    <property type="entry name" value="TYR_PHOSPHATASE_2"/>
    <property type="match status" value="1"/>
</dbReference>
<dbReference type="Gene3D" id="3.90.190.10">
    <property type="entry name" value="Protein tyrosine phosphatase superfamily"/>
    <property type="match status" value="1"/>
</dbReference>
<feature type="compositionally biased region" description="Basic and acidic residues" evidence="5">
    <location>
        <begin position="468"/>
        <end position="478"/>
    </location>
</feature>